<sequence length="76" mass="8538">MIAYALHENPPAAKPYPALDEAVVHLLITGKFSEELSRQDVQMQRKDPATEASTREAWRPFSTEVATEEALANLRE</sequence>
<dbReference type="Proteomes" id="UP001149074">
    <property type="component" value="Unassembled WGS sequence"/>
</dbReference>
<reference evidence="2" key="1">
    <citation type="submission" date="2022-11" db="EMBL/GenBank/DDBJ databases">
        <authorList>
            <person name="Petersen C."/>
        </authorList>
    </citation>
    <scope>NUCLEOTIDE SEQUENCE</scope>
    <source>
        <strain evidence="2">IBT 30761</strain>
    </source>
</reference>
<dbReference type="RefSeq" id="XP_056472333.1">
    <property type="nucleotide sequence ID" value="XM_056621527.1"/>
</dbReference>
<evidence type="ECO:0000313" key="3">
    <source>
        <dbReference type="Proteomes" id="UP001149074"/>
    </source>
</evidence>
<accession>A0A9W9EYM2</accession>
<protein>
    <submittedName>
        <fullName evidence="2">Uncharacterized protein</fullName>
    </submittedName>
</protein>
<evidence type="ECO:0000256" key="1">
    <source>
        <dbReference type="SAM" id="MobiDB-lite"/>
    </source>
</evidence>
<dbReference type="GeneID" id="81360506"/>
<gene>
    <name evidence="2" type="ORF">N7532_009036</name>
</gene>
<feature type="compositionally biased region" description="Basic and acidic residues" evidence="1">
    <location>
        <begin position="39"/>
        <end position="58"/>
    </location>
</feature>
<feature type="region of interest" description="Disordered" evidence="1">
    <location>
        <begin position="39"/>
        <end position="64"/>
    </location>
</feature>
<name>A0A9W9EYM2_9EURO</name>
<keyword evidence="3" id="KW-1185">Reference proteome</keyword>
<dbReference type="AlphaFoldDB" id="A0A9W9EYM2"/>
<organism evidence="2 3">
    <name type="scientific">Penicillium argentinense</name>
    <dbReference type="NCBI Taxonomy" id="1131581"/>
    <lineage>
        <taxon>Eukaryota</taxon>
        <taxon>Fungi</taxon>
        <taxon>Dikarya</taxon>
        <taxon>Ascomycota</taxon>
        <taxon>Pezizomycotina</taxon>
        <taxon>Eurotiomycetes</taxon>
        <taxon>Eurotiomycetidae</taxon>
        <taxon>Eurotiales</taxon>
        <taxon>Aspergillaceae</taxon>
        <taxon>Penicillium</taxon>
    </lineage>
</organism>
<proteinExistence type="predicted"/>
<dbReference type="EMBL" id="JAPQKI010000009">
    <property type="protein sequence ID" value="KAJ5090352.1"/>
    <property type="molecule type" value="Genomic_DNA"/>
</dbReference>
<dbReference type="OrthoDB" id="4368596at2759"/>
<evidence type="ECO:0000313" key="2">
    <source>
        <dbReference type="EMBL" id="KAJ5090352.1"/>
    </source>
</evidence>
<comment type="caution">
    <text evidence="2">The sequence shown here is derived from an EMBL/GenBank/DDBJ whole genome shotgun (WGS) entry which is preliminary data.</text>
</comment>
<reference evidence="2" key="2">
    <citation type="journal article" date="2023" name="IMA Fungus">
        <title>Comparative genomic study of the Penicillium genus elucidates a diverse pangenome and 15 lateral gene transfer events.</title>
        <authorList>
            <person name="Petersen C."/>
            <person name="Sorensen T."/>
            <person name="Nielsen M.R."/>
            <person name="Sondergaard T.E."/>
            <person name="Sorensen J.L."/>
            <person name="Fitzpatrick D.A."/>
            <person name="Frisvad J.C."/>
            <person name="Nielsen K.L."/>
        </authorList>
    </citation>
    <scope>NUCLEOTIDE SEQUENCE</scope>
    <source>
        <strain evidence="2">IBT 30761</strain>
    </source>
</reference>